<dbReference type="EMBL" id="OANU01000012">
    <property type="protein sequence ID" value="SNX47727.1"/>
    <property type="molecule type" value="Genomic_DNA"/>
</dbReference>
<sequence length="236" mass="26408">MNTHSTALDYMNALRSDSTKKVEHSLNDSYARNCSYYIRILKRWANTPRLLEPISNYRAVRGLAIELNKYECGNFIAHEIGQRGCAYSDLLQKLLWCQKQLSEEEYRAGKLTLPTTESSKTCADFLSKLSVHIEVLDKLSIHSFTLYKNVVSPQSSEEIEKFAAEKHIDLDSRSIPSNDYLNLLSAIVGVALSKADSNTELGQINNEVSLMPTPKDILYSFVSSALAARHGGIDVA</sequence>
<organism evidence="1 2">
    <name type="scientific">Vibrio thalassae</name>
    <dbReference type="NCBI Taxonomy" id="1243014"/>
    <lineage>
        <taxon>Bacteria</taxon>
        <taxon>Pseudomonadati</taxon>
        <taxon>Pseudomonadota</taxon>
        <taxon>Gammaproteobacteria</taxon>
        <taxon>Vibrionales</taxon>
        <taxon>Vibrionaceae</taxon>
        <taxon>Vibrio</taxon>
    </lineage>
</organism>
<protein>
    <submittedName>
        <fullName evidence="1">Uncharacterized protein</fullName>
    </submittedName>
</protein>
<reference evidence="2" key="1">
    <citation type="submission" date="2016-06" db="EMBL/GenBank/DDBJ databases">
        <authorList>
            <person name="Rodrigo-Torres L."/>
            <person name="Arahal R.D."/>
            <person name="Lucena T."/>
        </authorList>
    </citation>
    <scope>NUCLEOTIDE SEQUENCE [LARGE SCALE GENOMIC DNA]</scope>
    <source>
        <strain evidence="2">CECT8203</strain>
    </source>
</reference>
<dbReference type="RefSeq" id="WP_096992971.1">
    <property type="nucleotide sequence ID" value="NZ_JBHSII010000006.1"/>
</dbReference>
<accession>A0A240EGA7</accession>
<evidence type="ECO:0000313" key="1">
    <source>
        <dbReference type="EMBL" id="SNX47727.1"/>
    </source>
</evidence>
<dbReference type="AlphaFoldDB" id="A0A240EGA7"/>
<gene>
    <name evidence="1" type="ORF">VTH8203_01342</name>
</gene>
<evidence type="ECO:0000313" key="2">
    <source>
        <dbReference type="Proteomes" id="UP000219336"/>
    </source>
</evidence>
<proteinExistence type="predicted"/>
<keyword evidence="2" id="KW-1185">Reference proteome</keyword>
<dbReference type="Proteomes" id="UP000219336">
    <property type="component" value="Unassembled WGS sequence"/>
</dbReference>
<name>A0A240EGA7_9VIBR</name>